<dbReference type="PROSITE" id="PS00072">
    <property type="entry name" value="ACYL_COA_DH_1"/>
    <property type="match status" value="1"/>
</dbReference>
<evidence type="ECO:0000259" key="9">
    <source>
        <dbReference type="Pfam" id="PF02770"/>
    </source>
</evidence>
<dbReference type="Pfam" id="PF00441">
    <property type="entry name" value="Acyl-CoA_dh_1"/>
    <property type="match status" value="1"/>
</dbReference>
<evidence type="ECO:0000256" key="7">
    <source>
        <dbReference type="RuleBase" id="RU362125"/>
    </source>
</evidence>
<dbReference type="Gene3D" id="1.10.540.10">
    <property type="entry name" value="Acyl-CoA dehydrogenase/oxidase, N-terminal domain"/>
    <property type="match status" value="1"/>
</dbReference>
<dbReference type="PANTHER" id="PTHR43884">
    <property type="entry name" value="ACYL-COA DEHYDROGENASE"/>
    <property type="match status" value="1"/>
</dbReference>
<evidence type="ECO:0000259" key="11">
    <source>
        <dbReference type="Pfam" id="PF21263"/>
    </source>
</evidence>
<dbReference type="Proteomes" id="UP000075430">
    <property type="component" value="Unassembled WGS sequence"/>
</dbReference>
<dbReference type="Pfam" id="PF02771">
    <property type="entry name" value="Acyl-CoA_dh_N"/>
    <property type="match status" value="1"/>
</dbReference>
<dbReference type="InterPro" id="IPR006091">
    <property type="entry name" value="Acyl-CoA_Oxase/DH_mid-dom"/>
</dbReference>
<gene>
    <name evidence="12" type="ORF">AXI58_18090</name>
</gene>
<keyword evidence="3 7" id="KW-0285">Flavoprotein</keyword>
<comment type="cofactor">
    <cofactor evidence="1 7">
        <name>FAD</name>
        <dbReference type="ChEBI" id="CHEBI:57692"/>
    </cofactor>
</comment>
<protein>
    <submittedName>
        <fullName evidence="12">Acyl-CoA dehydrogenase</fullName>
    </submittedName>
</protein>
<dbReference type="InterPro" id="IPR046373">
    <property type="entry name" value="Acyl-CoA_Oxase/DH_mid-dom_sf"/>
</dbReference>
<keyword evidence="5 7" id="KW-0560">Oxidoreductase</keyword>
<comment type="similarity">
    <text evidence="2 7">Belongs to the acyl-CoA dehydrogenase family.</text>
</comment>
<dbReference type="InterPro" id="IPR049426">
    <property type="entry name" value="Acyl-CoA-dh-like_C"/>
</dbReference>
<dbReference type="FunFam" id="2.40.110.10:FF:000017">
    <property type="entry name" value="Acyl-CoA dehydrogenase"/>
    <property type="match status" value="1"/>
</dbReference>
<reference evidence="13" key="1">
    <citation type="submission" date="2016-02" db="EMBL/GenBank/DDBJ databases">
        <authorList>
            <person name="Dunlap C."/>
        </authorList>
    </citation>
    <scope>NUCLEOTIDE SEQUENCE [LARGE SCALE GENOMIC DNA]</scope>
    <source>
        <strain evidence="13">NRRL B-41092</strain>
    </source>
</reference>
<organism evidence="12 13">
    <name type="scientific">Bacillus nakamurai</name>
    <dbReference type="NCBI Taxonomy" id="1793963"/>
    <lineage>
        <taxon>Bacteria</taxon>
        <taxon>Bacillati</taxon>
        <taxon>Bacillota</taxon>
        <taxon>Bacilli</taxon>
        <taxon>Bacillales</taxon>
        <taxon>Bacillaceae</taxon>
        <taxon>Bacillus</taxon>
    </lineage>
</organism>
<dbReference type="STRING" id="1793963.AXI58_18090"/>
<dbReference type="AlphaFoldDB" id="A0A150F7N8"/>
<feature type="domain" description="Acyl-CoA dehydrogenase/oxidase N-terminal" evidence="10">
    <location>
        <begin position="31"/>
        <end position="143"/>
    </location>
</feature>
<dbReference type="OrthoDB" id="9802447at2"/>
<feature type="domain" description="Acyl-CoA dehydrogenase/oxidase C-terminal" evidence="8">
    <location>
        <begin position="252"/>
        <end position="416"/>
    </location>
</feature>
<dbReference type="FunFam" id="1.10.540.10:FF:000001">
    <property type="entry name" value="Very long-chain-specific acyl-CoA dehydrogenase, mitochondrial"/>
    <property type="match status" value="1"/>
</dbReference>
<dbReference type="InterPro" id="IPR036250">
    <property type="entry name" value="AcylCo_DH-like_C"/>
</dbReference>
<dbReference type="Gene3D" id="1.20.140.10">
    <property type="entry name" value="Butyryl-CoA Dehydrogenase, subunit A, domain 3"/>
    <property type="match status" value="2"/>
</dbReference>
<dbReference type="SUPFAM" id="SSF47203">
    <property type="entry name" value="Acyl-CoA dehydrogenase C-terminal domain-like"/>
    <property type="match status" value="1"/>
</dbReference>
<dbReference type="InterPro" id="IPR037069">
    <property type="entry name" value="AcylCoA_DH/ox_N_sf"/>
</dbReference>
<evidence type="ECO:0000313" key="12">
    <source>
        <dbReference type="EMBL" id="KXZ17662.1"/>
    </source>
</evidence>
<dbReference type="RefSeq" id="WP_061522169.1">
    <property type="nucleotide sequence ID" value="NZ_JANBMN010000005.1"/>
</dbReference>
<evidence type="ECO:0000256" key="1">
    <source>
        <dbReference type="ARBA" id="ARBA00001974"/>
    </source>
</evidence>
<comment type="catalytic activity">
    <reaction evidence="6">
        <text>a 2,3-saturated acyl-CoA + A = a 2,3-dehydroacyl-CoA + AH2</text>
        <dbReference type="Rhea" id="RHEA:48608"/>
        <dbReference type="ChEBI" id="CHEBI:13193"/>
        <dbReference type="ChEBI" id="CHEBI:17499"/>
        <dbReference type="ChEBI" id="CHEBI:60015"/>
        <dbReference type="ChEBI" id="CHEBI:65111"/>
    </reaction>
</comment>
<evidence type="ECO:0000259" key="8">
    <source>
        <dbReference type="Pfam" id="PF00441"/>
    </source>
</evidence>
<evidence type="ECO:0000259" key="10">
    <source>
        <dbReference type="Pfam" id="PF02771"/>
    </source>
</evidence>
<dbReference type="Gene3D" id="2.40.110.10">
    <property type="entry name" value="Butyryl-CoA Dehydrogenase, subunit A, domain 2"/>
    <property type="match status" value="1"/>
</dbReference>
<name>A0A150F7N8_9BACI</name>
<proteinExistence type="inferred from homology"/>
<keyword evidence="4 7" id="KW-0274">FAD</keyword>
<comment type="caution">
    <text evidence="12">The sequence shown here is derived from an EMBL/GenBank/DDBJ whole genome shotgun (WGS) entry which is preliminary data.</text>
</comment>
<accession>A0A150F7N8</accession>
<dbReference type="InterPro" id="IPR006089">
    <property type="entry name" value="Acyl-CoA_DH_CS"/>
</dbReference>
<dbReference type="GO" id="GO:0003995">
    <property type="term" value="F:acyl-CoA dehydrogenase activity"/>
    <property type="evidence" value="ECO:0007669"/>
    <property type="project" value="InterPro"/>
</dbReference>
<dbReference type="FunFam" id="1.20.140.10:FF:000019">
    <property type="entry name" value="Acyl-CoA dehydrogenase"/>
    <property type="match status" value="1"/>
</dbReference>
<feature type="domain" description="Acyl-CoA oxidase/dehydrogenase middle" evidence="9">
    <location>
        <begin position="147"/>
        <end position="239"/>
    </location>
</feature>
<dbReference type="InterPro" id="IPR013786">
    <property type="entry name" value="AcylCoA_DH/ox_N"/>
</dbReference>
<dbReference type="Pfam" id="PF02770">
    <property type="entry name" value="Acyl-CoA_dh_M"/>
    <property type="match status" value="1"/>
</dbReference>
<dbReference type="GO" id="GO:0050660">
    <property type="term" value="F:flavin adenine dinucleotide binding"/>
    <property type="evidence" value="ECO:0007669"/>
    <property type="project" value="InterPro"/>
</dbReference>
<dbReference type="InterPro" id="IPR009075">
    <property type="entry name" value="AcylCo_DH/oxidase_C"/>
</dbReference>
<dbReference type="PROSITE" id="PS00073">
    <property type="entry name" value="ACYL_COA_DH_2"/>
    <property type="match status" value="1"/>
</dbReference>
<evidence type="ECO:0000256" key="4">
    <source>
        <dbReference type="ARBA" id="ARBA00022827"/>
    </source>
</evidence>
<evidence type="ECO:0000256" key="6">
    <source>
        <dbReference type="ARBA" id="ARBA00052546"/>
    </source>
</evidence>
<dbReference type="Pfam" id="PF21263">
    <property type="entry name" value="Acyl-CoA-dh_C"/>
    <property type="match status" value="1"/>
</dbReference>
<keyword evidence="13" id="KW-1185">Reference proteome</keyword>
<sequence length="594" mass="65612">MKQETVKVKKGGSFLIEDTAYDQVFTPEDFTDEHKMIGKTTEDYVVNDVLPYIDEIENHQFEHSVRLLKKAGDLGLLGADVPEAYGGIGLDKISSAFITEKFSRAGSFSLSYGAHVGIGSLPIVFFGTEEQKKTYLPDLASGQRIAAYALTEPGSGSDALGAKTTAVLNEAGTHYILNGEKQWITNSAFADVFVVYAKVDGDKFSAFIVEKNYPGVSTGPEEKKMGIKGSSTRTLILDQAEVPKENLLGEIGKGHVIAFNILNIGRYKLAVGTIGASKRVIELSAAYANQRRQFKTPISSFTLTQEKLATMSAKLYAMESSVYRTVGLFEDNMSRLTEEAQKDGREVAKSIAEYAIECSLNKMCGSETLDYIADEGVQIHGGYGFMQEYEVERAYRDSRINRIFEGTNEINRLIVTSTFLKKAVKGDLPLFDKAKALQEELMMLMPEEPGSEPLEQEKYIVRQAKKIALLTAGLAAQKYGKAIDREQEIMVNIADIVSALYALESAVLRTEKAIAADGAEKAAQKLLYTEIFAQEALQDIEAHAKESLIAMEEGDSLRMMLSVLRKLTRLTPKNLIQKKREAAAVIFREEKYTV</sequence>
<dbReference type="SUPFAM" id="SSF56645">
    <property type="entry name" value="Acyl-CoA dehydrogenase NM domain-like"/>
    <property type="match status" value="1"/>
</dbReference>
<evidence type="ECO:0000313" key="13">
    <source>
        <dbReference type="Proteomes" id="UP000075430"/>
    </source>
</evidence>
<dbReference type="PANTHER" id="PTHR43884:SF12">
    <property type="entry name" value="ISOVALERYL-COA DEHYDROGENASE, MITOCHONDRIAL-RELATED"/>
    <property type="match status" value="1"/>
</dbReference>
<evidence type="ECO:0000256" key="2">
    <source>
        <dbReference type="ARBA" id="ARBA00009347"/>
    </source>
</evidence>
<feature type="domain" description="Acyl-CoA dehydrogenase-like C-terminal" evidence="11">
    <location>
        <begin position="463"/>
        <end position="566"/>
    </location>
</feature>
<evidence type="ECO:0000256" key="5">
    <source>
        <dbReference type="ARBA" id="ARBA00023002"/>
    </source>
</evidence>
<dbReference type="EMBL" id="LSBA01000019">
    <property type="protein sequence ID" value="KXZ17662.1"/>
    <property type="molecule type" value="Genomic_DNA"/>
</dbReference>
<dbReference type="InterPro" id="IPR009100">
    <property type="entry name" value="AcylCoA_DH/oxidase_NM_dom_sf"/>
</dbReference>
<evidence type="ECO:0000256" key="3">
    <source>
        <dbReference type="ARBA" id="ARBA00022630"/>
    </source>
</evidence>